<sequence length="117" mass="13471">MSAICACYPRGVKPPYFETDDEFDDGGTPMWRERQQELRRTHVRQRVTINAPARRQPQTLREWWDMATPAQIFITGQVLFWSFLFVVVIGTVAALVIHDAIFGAPSDFDAAMWQTSH</sequence>
<evidence type="ECO:0000313" key="3">
    <source>
        <dbReference type="Proteomes" id="UP000664771"/>
    </source>
</evidence>
<dbReference type="RefSeq" id="WP_207883744.1">
    <property type="nucleotide sequence ID" value="NZ_JAFVMF010000030.1"/>
</dbReference>
<comment type="caution">
    <text evidence="2">The sequence shown here is derived from an EMBL/GenBank/DDBJ whole genome shotgun (WGS) entry which is preliminary data.</text>
</comment>
<protein>
    <submittedName>
        <fullName evidence="2">Uncharacterized protein</fullName>
    </submittedName>
</protein>
<organism evidence="2 3">
    <name type="scientific">Acetobacter sacchari</name>
    <dbReference type="NCBI Taxonomy" id="2661687"/>
    <lineage>
        <taxon>Bacteria</taxon>
        <taxon>Pseudomonadati</taxon>
        <taxon>Pseudomonadota</taxon>
        <taxon>Alphaproteobacteria</taxon>
        <taxon>Acetobacterales</taxon>
        <taxon>Acetobacteraceae</taxon>
        <taxon>Acetobacter</taxon>
    </lineage>
</organism>
<keyword evidence="3" id="KW-1185">Reference proteome</keyword>
<keyword evidence="1" id="KW-0472">Membrane</keyword>
<gene>
    <name evidence="2" type="ORF">J2D73_18480</name>
</gene>
<proteinExistence type="predicted"/>
<reference evidence="2 3" key="1">
    <citation type="submission" date="2021-03" db="EMBL/GenBank/DDBJ databases">
        <title>The complete genome sequence of Acetobacter sacchari TBRC 11175.</title>
        <authorList>
            <person name="Charoenyingcharoen P."/>
            <person name="Yukphan P."/>
        </authorList>
    </citation>
    <scope>NUCLEOTIDE SEQUENCE [LARGE SCALE GENOMIC DNA]</scope>
    <source>
        <strain evidence="2 3">TBRC 11175</strain>
    </source>
</reference>
<evidence type="ECO:0000313" key="2">
    <source>
        <dbReference type="EMBL" id="MBO1361772.1"/>
    </source>
</evidence>
<feature type="transmembrane region" description="Helical" evidence="1">
    <location>
        <begin position="78"/>
        <end position="97"/>
    </location>
</feature>
<keyword evidence="1" id="KW-1133">Transmembrane helix</keyword>
<dbReference type="EMBL" id="JAFVMF010000030">
    <property type="protein sequence ID" value="MBO1361772.1"/>
    <property type="molecule type" value="Genomic_DNA"/>
</dbReference>
<evidence type="ECO:0000256" key="1">
    <source>
        <dbReference type="SAM" id="Phobius"/>
    </source>
</evidence>
<name>A0ABS3M0R3_9PROT</name>
<dbReference type="Proteomes" id="UP000664771">
    <property type="component" value="Unassembled WGS sequence"/>
</dbReference>
<keyword evidence="1" id="KW-0812">Transmembrane</keyword>
<accession>A0ABS3M0R3</accession>